<evidence type="ECO:0000256" key="1">
    <source>
        <dbReference type="SAM" id="MobiDB-lite"/>
    </source>
</evidence>
<dbReference type="Proteomes" id="UP001385951">
    <property type="component" value="Unassembled WGS sequence"/>
</dbReference>
<accession>A0AAW0GM71</accession>
<name>A0AAW0GM71_9APHY</name>
<dbReference type="EMBL" id="JASBNA010000004">
    <property type="protein sequence ID" value="KAK7692180.1"/>
    <property type="molecule type" value="Genomic_DNA"/>
</dbReference>
<comment type="caution">
    <text evidence="2">The sequence shown here is derived from an EMBL/GenBank/DDBJ whole genome shotgun (WGS) entry which is preliminary data.</text>
</comment>
<sequence>MVMSYLAPEPFKAPTYEASEYVFSGLSFDELPDQARSYLANEIGVTSTSRMTYNHFVHGFVELSRQLRTCLEGNDRALIGLKNEVRRKSICGSLEPTVATEEENLARLQHVLEVLLPERQAILDNFVQKWDALIWLEIEGMPQEGRPPHEQQQRYRNDSLERVFEMANESTSELDEKLLREEMQEMSKLFVSKGGVEERGRTTSRKPTVGVYRPPALRCGA</sequence>
<protein>
    <submittedName>
        <fullName evidence="2">Uncharacterized protein</fullName>
    </submittedName>
</protein>
<gene>
    <name evidence="2" type="ORF">QCA50_003803</name>
</gene>
<proteinExistence type="predicted"/>
<evidence type="ECO:0000313" key="2">
    <source>
        <dbReference type="EMBL" id="KAK7692180.1"/>
    </source>
</evidence>
<feature type="region of interest" description="Disordered" evidence="1">
    <location>
        <begin position="191"/>
        <end position="213"/>
    </location>
</feature>
<organism evidence="2 3">
    <name type="scientific">Cerrena zonata</name>
    <dbReference type="NCBI Taxonomy" id="2478898"/>
    <lineage>
        <taxon>Eukaryota</taxon>
        <taxon>Fungi</taxon>
        <taxon>Dikarya</taxon>
        <taxon>Basidiomycota</taxon>
        <taxon>Agaricomycotina</taxon>
        <taxon>Agaricomycetes</taxon>
        <taxon>Polyporales</taxon>
        <taxon>Cerrenaceae</taxon>
        <taxon>Cerrena</taxon>
    </lineage>
</organism>
<reference evidence="2 3" key="1">
    <citation type="submission" date="2022-09" db="EMBL/GenBank/DDBJ databases">
        <authorList>
            <person name="Palmer J.M."/>
        </authorList>
    </citation>
    <scope>NUCLEOTIDE SEQUENCE [LARGE SCALE GENOMIC DNA]</scope>
    <source>
        <strain evidence="2 3">DSM 7382</strain>
    </source>
</reference>
<dbReference type="AlphaFoldDB" id="A0AAW0GM71"/>
<evidence type="ECO:0000313" key="3">
    <source>
        <dbReference type="Proteomes" id="UP001385951"/>
    </source>
</evidence>
<keyword evidence="3" id="KW-1185">Reference proteome</keyword>